<reference evidence="4 5" key="1">
    <citation type="submission" date="2014-08" db="EMBL/GenBank/DDBJ databases">
        <title>Fervidobacterium pennivorans DYC genome.</title>
        <authorList>
            <person name="Wushke S."/>
        </authorList>
    </citation>
    <scope>NUCLEOTIDE SEQUENCE [LARGE SCALE GENOMIC DNA]</scope>
    <source>
        <strain evidence="4 5">DYC</strain>
    </source>
</reference>
<feature type="domain" description="Aminotransferase class I/classII large" evidence="3">
    <location>
        <begin position="41"/>
        <end position="338"/>
    </location>
</feature>
<dbReference type="InterPro" id="IPR004839">
    <property type="entry name" value="Aminotransferase_I/II_large"/>
</dbReference>
<dbReference type="PANTHER" id="PTHR42885">
    <property type="entry name" value="HISTIDINOL-PHOSPHATE AMINOTRANSFERASE-RELATED"/>
    <property type="match status" value="1"/>
</dbReference>
<comment type="cofactor">
    <cofactor evidence="1">
        <name>pyridoxal 5'-phosphate</name>
        <dbReference type="ChEBI" id="CHEBI:597326"/>
    </cofactor>
</comment>
<dbReference type="EMBL" id="CP011393">
    <property type="protein sequence ID" value="ANE41533.1"/>
    <property type="molecule type" value="Genomic_DNA"/>
</dbReference>
<dbReference type="KEGG" id="fng:JM64_05850"/>
<evidence type="ECO:0000313" key="4">
    <source>
        <dbReference type="EMBL" id="ANE41533.1"/>
    </source>
</evidence>
<keyword evidence="4" id="KW-0032">Aminotransferase</keyword>
<dbReference type="OrthoDB" id="9813612at2"/>
<dbReference type="SUPFAM" id="SSF53383">
    <property type="entry name" value="PLP-dependent transferases"/>
    <property type="match status" value="1"/>
</dbReference>
<dbReference type="Gene3D" id="3.40.640.10">
    <property type="entry name" value="Type I PLP-dependent aspartate aminotransferase-like (Major domain)"/>
    <property type="match status" value="1"/>
</dbReference>
<keyword evidence="4" id="KW-0808">Transferase</keyword>
<dbReference type="InterPro" id="IPR015424">
    <property type="entry name" value="PyrdxlP-dep_Trfase"/>
</dbReference>
<dbReference type="GO" id="GO:0008483">
    <property type="term" value="F:transaminase activity"/>
    <property type="evidence" value="ECO:0007669"/>
    <property type="project" value="UniProtKB-KW"/>
</dbReference>
<dbReference type="PANTHER" id="PTHR42885:SF1">
    <property type="entry name" value="THREONINE-PHOSPHATE DECARBOXYLASE"/>
    <property type="match status" value="1"/>
</dbReference>
<dbReference type="Pfam" id="PF00155">
    <property type="entry name" value="Aminotran_1_2"/>
    <property type="match status" value="1"/>
</dbReference>
<evidence type="ECO:0000256" key="1">
    <source>
        <dbReference type="ARBA" id="ARBA00001933"/>
    </source>
</evidence>
<dbReference type="Proteomes" id="UP000077096">
    <property type="component" value="Chromosome"/>
</dbReference>
<dbReference type="AlphaFoldDB" id="A0A172T3V9"/>
<evidence type="ECO:0000259" key="3">
    <source>
        <dbReference type="Pfam" id="PF00155"/>
    </source>
</evidence>
<evidence type="ECO:0000256" key="2">
    <source>
        <dbReference type="ARBA" id="ARBA00022898"/>
    </source>
</evidence>
<protein>
    <submittedName>
        <fullName evidence="4">Aminotransferase</fullName>
    </submittedName>
</protein>
<dbReference type="InterPro" id="IPR015421">
    <property type="entry name" value="PyrdxlP-dep_Trfase_major"/>
</dbReference>
<sequence length="349" mass="40843">MKGANNFRKFHGGIKDEDVLDFSISVNPFVPGFILQVLRKKLQNLKRYTYIEWVEELFRKYFGSNYVIVGGATEAFHILGWTLMEDAHVIIPTPNYTEYERVATFKAKEIIKVNYVEAKEIELDILKNVLETTATKLKKHKKIVVITGNPNNPTGIYKDYSTLLDWSLNRYGTDVIFIIDEAFIDFVPEKMRIELDEKIYPNLILVRSFTKILGLPGVRVGYVKSSQFKGLFEKYRMPWAIGGDGYTLLEAIVENKQNYEYFVRQTQQYFAEQRERFSEFIYYPSLTNYIVAKVGDVKKFIAKLNKERMHAREMFDFGINDSVRIGLKKPEDNEKMLDFLILWTKEMKG</sequence>
<dbReference type="PATRIC" id="fig|93466.3.peg.1242"/>
<dbReference type="Gene3D" id="3.90.1150.10">
    <property type="entry name" value="Aspartate Aminotransferase, domain 1"/>
    <property type="match status" value="1"/>
</dbReference>
<dbReference type="NCBIfam" id="NF006225">
    <property type="entry name" value="PRK08354.1"/>
    <property type="match status" value="1"/>
</dbReference>
<proteinExistence type="predicted"/>
<evidence type="ECO:0000313" key="5">
    <source>
        <dbReference type="Proteomes" id="UP000077096"/>
    </source>
</evidence>
<dbReference type="GO" id="GO:0030170">
    <property type="term" value="F:pyridoxal phosphate binding"/>
    <property type="evidence" value="ECO:0007669"/>
    <property type="project" value="InterPro"/>
</dbReference>
<gene>
    <name evidence="4" type="ORF">JM64_05850</name>
</gene>
<keyword evidence="2" id="KW-0663">Pyridoxal phosphate</keyword>
<name>A0A172T3V9_FERPE</name>
<dbReference type="InterPro" id="IPR015422">
    <property type="entry name" value="PyrdxlP-dep_Trfase_small"/>
</dbReference>
<organism evidence="4 5">
    <name type="scientific">Fervidobacterium pennivorans</name>
    <dbReference type="NCBI Taxonomy" id="93466"/>
    <lineage>
        <taxon>Bacteria</taxon>
        <taxon>Thermotogati</taxon>
        <taxon>Thermotogota</taxon>
        <taxon>Thermotogae</taxon>
        <taxon>Thermotogales</taxon>
        <taxon>Fervidobacteriaceae</taxon>
        <taxon>Fervidobacterium</taxon>
    </lineage>
</organism>
<dbReference type="CDD" id="cd00609">
    <property type="entry name" value="AAT_like"/>
    <property type="match status" value="1"/>
</dbReference>
<accession>A0A172T3V9</accession>